<keyword evidence="1" id="KW-0732">Signal</keyword>
<sequence length="167" mass="18529">MKKLFLGFVCSATLLSGGVLGTESAKADVIDGYWTTWEVQSKETAGIEYGPWMRVGEARGKPGGASLTISDSRSVSNTYSGNLKIPMRKLEGTVGFSIGNTFTRTATYTVPVTDPNKVYYVNSRNIYQKYNVKQKSEYRVMREVIQTDTQTVVAKEFTGFGYDWGVK</sequence>
<reference evidence="2 3" key="1">
    <citation type="submission" date="2016-10" db="EMBL/GenBank/DDBJ databases">
        <title>Comparative genomics of Bacillus thuringiensis reveals a path to pathogens against multiple invertebrate hosts.</title>
        <authorList>
            <person name="Zheng J."/>
            <person name="Gao Q."/>
            <person name="Liu H."/>
            <person name="Peng D."/>
            <person name="Ruan L."/>
            <person name="Sun M."/>
        </authorList>
    </citation>
    <scope>NUCLEOTIDE SEQUENCE [LARGE SCALE GENOMIC DNA]</scope>
    <source>
        <strain evidence="2">BGSC 4BX1</strain>
    </source>
</reference>
<accession>A0A243BMD2</accession>
<dbReference type="EMBL" id="NFDL01000013">
    <property type="protein sequence ID" value="OTY48317.1"/>
    <property type="molecule type" value="Genomic_DNA"/>
</dbReference>
<proteinExistence type="predicted"/>
<name>A0A243BMD2_BACTU</name>
<dbReference type="Proteomes" id="UP000195089">
    <property type="component" value="Unassembled WGS sequence"/>
</dbReference>
<protein>
    <submittedName>
        <fullName evidence="2">Uncharacterized protein</fullName>
    </submittedName>
</protein>
<evidence type="ECO:0000313" key="3">
    <source>
        <dbReference type="Proteomes" id="UP000195089"/>
    </source>
</evidence>
<evidence type="ECO:0000313" key="2">
    <source>
        <dbReference type="EMBL" id="OTY48317.1"/>
    </source>
</evidence>
<evidence type="ECO:0000256" key="1">
    <source>
        <dbReference type="SAM" id="SignalP"/>
    </source>
</evidence>
<gene>
    <name evidence="2" type="ORF">BK742_03645</name>
</gene>
<feature type="chain" id="PRO_5038510310" evidence="1">
    <location>
        <begin position="22"/>
        <end position="167"/>
    </location>
</feature>
<dbReference type="RefSeq" id="WP_061885182.1">
    <property type="nucleotide sequence ID" value="NZ_NFDL01000013.1"/>
</dbReference>
<dbReference type="AlphaFoldDB" id="A0A243BMD2"/>
<organism evidence="2 3">
    <name type="scientific">Bacillus thuringiensis serovar pingluonsis</name>
    <dbReference type="NCBI Taxonomy" id="180881"/>
    <lineage>
        <taxon>Bacteria</taxon>
        <taxon>Bacillati</taxon>
        <taxon>Bacillota</taxon>
        <taxon>Bacilli</taxon>
        <taxon>Bacillales</taxon>
        <taxon>Bacillaceae</taxon>
        <taxon>Bacillus</taxon>
        <taxon>Bacillus cereus group</taxon>
    </lineage>
</organism>
<comment type="caution">
    <text evidence="2">The sequence shown here is derived from an EMBL/GenBank/DDBJ whole genome shotgun (WGS) entry which is preliminary data.</text>
</comment>
<feature type="signal peptide" evidence="1">
    <location>
        <begin position="1"/>
        <end position="21"/>
    </location>
</feature>